<evidence type="ECO:0000313" key="2">
    <source>
        <dbReference type="Proteomes" id="UP001447188"/>
    </source>
</evidence>
<reference evidence="1 2" key="1">
    <citation type="submission" date="2024-02" db="EMBL/GenBank/DDBJ databases">
        <title>Discinaceae phylogenomics.</title>
        <authorList>
            <person name="Dirks A.C."/>
            <person name="James T.Y."/>
        </authorList>
    </citation>
    <scope>NUCLEOTIDE SEQUENCE [LARGE SCALE GENOMIC DNA]</scope>
    <source>
        <strain evidence="1 2">ACD0624</strain>
    </source>
</reference>
<name>A0ABR3G4M0_9PEZI</name>
<organism evidence="1 2">
    <name type="scientific">Discina gigas</name>
    <dbReference type="NCBI Taxonomy" id="1032678"/>
    <lineage>
        <taxon>Eukaryota</taxon>
        <taxon>Fungi</taxon>
        <taxon>Dikarya</taxon>
        <taxon>Ascomycota</taxon>
        <taxon>Pezizomycotina</taxon>
        <taxon>Pezizomycetes</taxon>
        <taxon>Pezizales</taxon>
        <taxon>Discinaceae</taxon>
        <taxon>Discina</taxon>
    </lineage>
</organism>
<accession>A0ABR3G4M0</accession>
<protein>
    <submittedName>
        <fullName evidence="1">Uncharacterized protein</fullName>
    </submittedName>
</protein>
<sequence>MPFHKHYLKDIFPSIAPELQYLVWHMTENTAFLTQNINMAHEQISRLRKAVNAQSSAIARLTNTVQQRKSHQSAISKTIAAVAAGAPANQPKVNFKVVERMKKQEHLYQPESMGLNRQVIVETDCPIPDNITDDAILAAVNAAIADLDTGAALSIEINMALNKLGIVIK</sequence>
<proteinExistence type="predicted"/>
<dbReference type="Proteomes" id="UP001447188">
    <property type="component" value="Unassembled WGS sequence"/>
</dbReference>
<dbReference type="EMBL" id="JBBBZM010000344">
    <property type="protein sequence ID" value="KAL0630902.1"/>
    <property type="molecule type" value="Genomic_DNA"/>
</dbReference>
<keyword evidence="2" id="KW-1185">Reference proteome</keyword>
<comment type="caution">
    <text evidence="1">The sequence shown here is derived from an EMBL/GenBank/DDBJ whole genome shotgun (WGS) entry which is preliminary data.</text>
</comment>
<evidence type="ECO:0000313" key="1">
    <source>
        <dbReference type="EMBL" id="KAL0630902.1"/>
    </source>
</evidence>
<gene>
    <name evidence="1" type="ORF">Q9L58_010239</name>
</gene>